<keyword evidence="12" id="KW-1185">Reference proteome</keyword>
<keyword evidence="5" id="KW-0560">Oxidoreductase</keyword>
<dbReference type="InterPro" id="IPR001227">
    <property type="entry name" value="Ac_transferase_dom_sf"/>
</dbReference>
<evidence type="ECO:0000256" key="8">
    <source>
        <dbReference type="ARBA" id="ARBA00023268"/>
    </source>
</evidence>
<evidence type="ECO:0000256" key="7">
    <source>
        <dbReference type="ARBA" id="ARBA00023160"/>
    </source>
</evidence>
<protein>
    <submittedName>
        <fullName evidence="11">Uncharacterized protein</fullName>
    </submittedName>
</protein>
<keyword evidence="4" id="KW-0521">NADP</keyword>
<dbReference type="InterPro" id="IPR050091">
    <property type="entry name" value="PKS_NRPS_Biosynth_Enz"/>
</dbReference>
<feature type="domain" description="Malonyl-CoA:ACP transacylase (MAT)" evidence="9">
    <location>
        <begin position="105"/>
        <end position="197"/>
    </location>
</feature>
<accession>A0AAV8WPC1</accession>
<sequence length="199" mass="21941">MAVNSFGLGGANGHLVIKPYTKIQNIERKNSSKAYRLVQVSGRTETVVEKLLNKIEENREQTGFLALIDNIFSTEIKNHNYRGYAVLNGTARCASKCSLKNRPVWFTYSGMGSQWSEMGKDLIHIDVFRNTLKKCAHTIKQYGLDLEDIVLNGTTATFTDPINCFTSIVAVSVALTDVLFSFGIHPAGIIGHSLGEIGK</sequence>
<dbReference type="Gene3D" id="3.40.366.10">
    <property type="entry name" value="Malonyl-Coenzyme A Acyl Carrier Protein, domain 2"/>
    <property type="match status" value="1"/>
</dbReference>
<keyword evidence="8" id="KW-0511">Multifunctional enzyme</keyword>
<keyword evidence="6" id="KW-0443">Lipid metabolism</keyword>
<proteinExistence type="predicted"/>
<name>A0AAV8WPC1_9CUCU</name>
<dbReference type="GO" id="GO:0006633">
    <property type="term" value="P:fatty acid biosynthetic process"/>
    <property type="evidence" value="ECO:0007669"/>
    <property type="project" value="UniProtKB-KW"/>
</dbReference>
<reference evidence="11" key="1">
    <citation type="journal article" date="2023" name="Insect Mol. Biol.">
        <title>Genome sequencing provides insights into the evolution of gene families encoding plant cell wall-degrading enzymes in longhorned beetles.</title>
        <authorList>
            <person name="Shin N.R."/>
            <person name="Okamura Y."/>
            <person name="Kirsch R."/>
            <person name="Pauchet Y."/>
        </authorList>
    </citation>
    <scope>NUCLEOTIDE SEQUENCE</scope>
    <source>
        <strain evidence="11">RBIC_L_NR</strain>
    </source>
</reference>
<keyword evidence="7" id="KW-0275">Fatty acid biosynthesis</keyword>
<keyword evidence="3" id="KW-0276">Fatty acid metabolism</keyword>
<evidence type="ECO:0000256" key="1">
    <source>
        <dbReference type="ARBA" id="ARBA00022450"/>
    </source>
</evidence>
<evidence type="ECO:0000256" key="6">
    <source>
        <dbReference type="ARBA" id="ARBA00023098"/>
    </source>
</evidence>
<feature type="domain" description="Polyketide synthase C-terminal extension" evidence="10">
    <location>
        <begin position="2"/>
        <end position="86"/>
    </location>
</feature>
<evidence type="ECO:0000313" key="12">
    <source>
        <dbReference type="Proteomes" id="UP001162156"/>
    </source>
</evidence>
<evidence type="ECO:0000313" key="11">
    <source>
        <dbReference type="EMBL" id="KAJ8928306.1"/>
    </source>
</evidence>
<evidence type="ECO:0000259" key="10">
    <source>
        <dbReference type="Pfam" id="PF16197"/>
    </source>
</evidence>
<dbReference type="InterPro" id="IPR032821">
    <property type="entry name" value="PKS_assoc"/>
</dbReference>
<gene>
    <name evidence="11" type="ORF">NQ314_019141</name>
</gene>
<dbReference type="GO" id="GO:0016491">
    <property type="term" value="F:oxidoreductase activity"/>
    <property type="evidence" value="ECO:0007669"/>
    <property type="project" value="UniProtKB-KW"/>
</dbReference>
<evidence type="ECO:0000256" key="3">
    <source>
        <dbReference type="ARBA" id="ARBA00022832"/>
    </source>
</evidence>
<keyword evidence="1" id="KW-0596">Phosphopantetheine</keyword>
<dbReference type="GO" id="GO:0004312">
    <property type="term" value="F:fatty acid synthase activity"/>
    <property type="evidence" value="ECO:0007669"/>
    <property type="project" value="TreeGrafter"/>
</dbReference>
<dbReference type="Pfam" id="PF16197">
    <property type="entry name" value="KAsynt_C_assoc"/>
    <property type="match status" value="1"/>
</dbReference>
<dbReference type="Proteomes" id="UP001162156">
    <property type="component" value="Unassembled WGS sequence"/>
</dbReference>
<evidence type="ECO:0000256" key="2">
    <source>
        <dbReference type="ARBA" id="ARBA00022516"/>
    </source>
</evidence>
<dbReference type="InterPro" id="IPR016035">
    <property type="entry name" value="Acyl_Trfase/lysoPLipase"/>
</dbReference>
<dbReference type="SUPFAM" id="SSF52151">
    <property type="entry name" value="FabD/lysophospholipase-like"/>
    <property type="match status" value="1"/>
</dbReference>
<comment type="caution">
    <text evidence="11">The sequence shown here is derived from an EMBL/GenBank/DDBJ whole genome shotgun (WGS) entry which is preliminary data.</text>
</comment>
<keyword evidence="2" id="KW-0444">Lipid biosynthesis</keyword>
<dbReference type="Gene3D" id="3.30.70.3290">
    <property type="match status" value="1"/>
</dbReference>
<dbReference type="PANTHER" id="PTHR43775">
    <property type="entry name" value="FATTY ACID SYNTHASE"/>
    <property type="match status" value="1"/>
</dbReference>
<dbReference type="PANTHER" id="PTHR43775:SF7">
    <property type="entry name" value="FATTY ACID SYNTHASE"/>
    <property type="match status" value="1"/>
</dbReference>
<organism evidence="11 12">
    <name type="scientific">Rhamnusium bicolor</name>
    <dbReference type="NCBI Taxonomy" id="1586634"/>
    <lineage>
        <taxon>Eukaryota</taxon>
        <taxon>Metazoa</taxon>
        <taxon>Ecdysozoa</taxon>
        <taxon>Arthropoda</taxon>
        <taxon>Hexapoda</taxon>
        <taxon>Insecta</taxon>
        <taxon>Pterygota</taxon>
        <taxon>Neoptera</taxon>
        <taxon>Endopterygota</taxon>
        <taxon>Coleoptera</taxon>
        <taxon>Polyphaga</taxon>
        <taxon>Cucujiformia</taxon>
        <taxon>Chrysomeloidea</taxon>
        <taxon>Cerambycidae</taxon>
        <taxon>Lepturinae</taxon>
        <taxon>Rhagiini</taxon>
        <taxon>Rhamnusium</taxon>
    </lineage>
</organism>
<evidence type="ECO:0000256" key="5">
    <source>
        <dbReference type="ARBA" id="ARBA00023002"/>
    </source>
</evidence>
<evidence type="ECO:0000259" key="9">
    <source>
        <dbReference type="Pfam" id="PF00698"/>
    </source>
</evidence>
<dbReference type="AlphaFoldDB" id="A0AAV8WPC1"/>
<evidence type="ECO:0000256" key="4">
    <source>
        <dbReference type="ARBA" id="ARBA00022857"/>
    </source>
</evidence>
<dbReference type="Pfam" id="PF00698">
    <property type="entry name" value="Acyl_transf_1"/>
    <property type="match status" value="1"/>
</dbReference>
<dbReference type="EMBL" id="JANEYF010005411">
    <property type="protein sequence ID" value="KAJ8928306.1"/>
    <property type="molecule type" value="Genomic_DNA"/>
</dbReference>
<dbReference type="InterPro" id="IPR014043">
    <property type="entry name" value="Acyl_transferase_dom"/>
</dbReference>